<comment type="caution">
    <text evidence="1">The sequence shown here is derived from an EMBL/GenBank/DDBJ whole genome shotgun (WGS) entry which is preliminary data.</text>
</comment>
<dbReference type="Proteomes" id="UP000095767">
    <property type="component" value="Unassembled WGS sequence"/>
</dbReference>
<protein>
    <submittedName>
        <fullName evidence="1">Uncharacterized protein</fullName>
    </submittedName>
</protein>
<sequence>LSVMLVPSCHPLCQIFILLRYAPVMRYTLKIKVLYAYCGSHTHLCSYQELPFPHPTIIFLWFLSLTRLLPW</sequence>
<reference evidence="1 2" key="1">
    <citation type="submission" date="2016-09" db="EMBL/GenBank/DDBJ databases">
        <title>The draft genome of Dichanthelium oligosanthes: A C3 panicoid grass species.</title>
        <authorList>
            <person name="Studer A.J."/>
            <person name="Schnable J.C."/>
            <person name="Brutnell T.P."/>
        </authorList>
    </citation>
    <scope>NUCLEOTIDE SEQUENCE [LARGE SCALE GENOMIC DNA]</scope>
    <source>
        <strain evidence="2">cv. Kellogg 1175</strain>
        <tissue evidence="1">Leaf</tissue>
    </source>
</reference>
<evidence type="ECO:0000313" key="1">
    <source>
        <dbReference type="EMBL" id="OEL35353.1"/>
    </source>
</evidence>
<evidence type="ECO:0000313" key="2">
    <source>
        <dbReference type="Proteomes" id="UP000095767"/>
    </source>
</evidence>
<gene>
    <name evidence="1" type="ORF">BAE44_0003628</name>
</gene>
<keyword evidence="2" id="KW-1185">Reference proteome</keyword>
<dbReference type="AlphaFoldDB" id="A0A1E5WD49"/>
<accession>A0A1E5WD49</accession>
<proteinExistence type="predicted"/>
<dbReference type="EMBL" id="LWDX02012430">
    <property type="protein sequence ID" value="OEL35353.1"/>
    <property type="molecule type" value="Genomic_DNA"/>
</dbReference>
<feature type="non-terminal residue" evidence="1">
    <location>
        <position position="1"/>
    </location>
</feature>
<name>A0A1E5WD49_9POAL</name>
<organism evidence="1 2">
    <name type="scientific">Dichanthelium oligosanthes</name>
    <dbReference type="NCBI Taxonomy" id="888268"/>
    <lineage>
        <taxon>Eukaryota</taxon>
        <taxon>Viridiplantae</taxon>
        <taxon>Streptophyta</taxon>
        <taxon>Embryophyta</taxon>
        <taxon>Tracheophyta</taxon>
        <taxon>Spermatophyta</taxon>
        <taxon>Magnoliopsida</taxon>
        <taxon>Liliopsida</taxon>
        <taxon>Poales</taxon>
        <taxon>Poaceae</taxon>
        <taxon>PACMAD clade</taxon>
        <taxon>Panicoideae</taxon>
        <taxon>Panicodae</taxon>
        <taxon>Paniceae</taxon>
        <taxon>Dichantheliinae</taxon>
        <taxon>Dichanthelium</taxon>
    </lineage>
</organism>